<gene>
    <name evidence="5" type="ORF">OEZ85_000817</name>
</gene>
<keyword evidence="2" id="KW-0806">Transcription termination</keyword>
<dbReference type="Pfam" id="PF02536">
    <property type="entry name" value="mTERF"/>
    <property type="match status" value="1"/>
</dbReference>
<accession>A0ABY8UJV0</accession>
<evidence type="ECO:0000256" key="4">
    <source>
        <dbReference type="SAM" id="MobiDB-lite"/>
    </source>
</evidence>
<organism evidence="5 6">
    <name type="scientific">Tetradesmus obliquus</name>
    <name type="common">Green alga</name>
    <name type="synonym">Acutodesmus obliquus</name>
    <dbReference type="NCBI Taxonomy" id="3088"/>
    <lineage>
        <taxon>Eukaryota</taxon>
        <taxon>Viridiplantae</taxon>
        <taxon>Chlorophyta</taxon>
        <taxon>core chlorophytes</taxon>
        <taxon>Chlorophyceae</taxon>
        <taxon>CS clade</taxon>
        <taxon>Sphaeropleales</taxon>
        <taxon>Scenedesmaceae</taxon>
        <taxon>Tetradesmus</taxon>
    </lineage>
</organism>
<keyword evidence="3" id="KW-0809">Transit peptide</keyword>
<evidence type="ECO:0000256" key="3">
    <source>
        <dbReference type="ARBA" id="ARBA00022946"/>
    </source>
</evidence>
<dbReference type="InterPro" id="IPR038538">
    <property type="entry name" value="MTERF_sf"/>
</dbReference>
<evidence type="ECO:0000256" key="2">
    <source>
        <dbReference type="ARBA" id="ARBA00022472"/>
    </source>
</evidence>
<sequence length="317" mass="34452">MDCLQRRQSAQAAAQRVVRAKPSAAVARAEPLAQQSQTRHTAMASLFAQHRLGSSCTRSQSSSSSRAAGVAGRQAAVSRPRRSQQLLIQCAAATDSAQSGDMKTVVQKMTPGDVPFPWSEKDPFRLPVSIDRVQKMLITLGWEKPWVEQIVDRIMKGMLKTTEERAQGVINFLTSIGLKQDEICNMASISVVLLGLNPDTRLRTVTDYLKARGVPDGSVADLVLRHPRIFEYKVTPEGKYLVKGAARIQVTPEGKYLVKGAARIQVTPEGKYLVKGAARIQVDALPLPDGSAAVGVNYFRENTSFMTSPVSPVPPSA</sequence>
<evidence type="ECO:0000256" key="1">
    <source>
        <dbReference type="ARBA" id="ARBA00007692"/>
    </source>
</evidence>
<keyword evidence="6" id="KW-1185">Reference proteome</keyword>
<evidence type="ECO:0000313" key="5">
    <source>
        <dbReference type="EMBL" id="WIA21640.1"/>
    </source>
</evidence>
<reference evidence="5 6" key="1">
    <citation type="submission" date="2023-05" db="EMBL/GenBank/DDBJ databases">
        <title>A 100% complete, gapless, phased diploid assembly of the Scenedesmus obliquus UTEX 3031 genome.</title>
        <authorList>
            <person name="Biondi T.C."/>
            <person name="Hanschen E.R."/>
            <person name="Kwon T."/>
            <person name="Eng W."/>
            <person name="Kruse C.P.S."/>
            <person name="Koehler S.I."/>
            <person name="Kunde Y."/>
            <person name="Gleasner C.D."/>
            <person name="You Mak K.T."/>
            <person name="Polle J."/>
            <person name="Hovde B.T."/>
            <person name="Starkenburg S.R."/>
        </authorList>
    </citation>
    <scope>NUCLEOTIDE SEQUENCE [LARGE SCALE GENOMIC DNA]</scope>
    <source>
        <strain evidence="5 6">DOE0152z</strain>
    </source>
</reference>
<keyword evidence="2" id="KW-0804">Transcription</keyword>
<dbReference type="Proteomes" id="UP001244341">
    <property type="component" value="Chromosome 13b"/>
</dbReference>
<comment type="similarity">
    <text evidence="1">Belongs to the mTERF family.</text>
</comment>
<evidence type="ECO:0000313" key="6">
    <source>
        <dbReference type="Proteomes" id="UP001244341"/>
    </source>
</evidence>
<keyword evidence="2" id="KW-0805">Transcription regulation</keyword>
<dbReference type="EMBL" id="CP126220">
    <property type="protein sequence ID" value="WIA21640.1"/>
    <property type="molecule type" value="Genomic_DNA"/>
</dbReference>
<proteinExistence type="inferred from homology"/>
<dbReference type="Gene3D" id="1.25.70.10">
    <property type="entry name" value="Transcription termination factor 3, mitochondrial"/>
    <property type="match status" value="1"/>
</dbReference>
<name>A0ABY8UJV0_TETOB</name>
<dbReference type="InterPro" id="IPR003690">
    <property type="entry name" value="MTERF"/>
</dbReference>
<feature type="region of interest" description="Disordered" evidence="4">
    <location>
        <begin position="55"/>
        <end position="78"/>
    </location>
</feature>
<feature type="compositionally biased region" description="Low complexity" evidence="4">
    <location>
        <begin position="58"/>
        <end position="78"/>
    </location>
</feature>
<protein>
    <submittedName>
        <fullName evidence="5">Uncharacterized protein</fullName>
    </submittedName>
</protein>